<reference evidence="1 2" key="1">
    <citation type="submission" date="2023-11" db="EMBL/GenBank/DDBJ databases">
        <title>Draft genome sequence and annotation of the polyextremotolerant black yeast-like fungus Aureobasidium pullulans NRRL 62042.</title>
        <authorList>
            <person name="Dielentheis-Frenken M.R.E."/>
            <person name="Wibberg D."/>
            <person name="Blank L.M."/>
            <person name="Tiso T."/>
        </authorList>
    </citation>
    <scope>NUCLEOTIDE SEQUENCE [LARGE SCALE GENOMIC DNA]</scope>
    <source>
        <strain evidence="1 2">NRRL 62042</strain>
    </source>
</reference>
<sequence length="277" mass="29809">MVQDQERAVDQALSRLGNVATSIANIQKQTDLLINDPGLKKIMLEAATISPDVGLATTVAQKLDRFSKTEMIQSVNPDVQYITTYIQQQRDIIRQQQETISALQEKAHNVDPAAIAQQCCEEVIKSLTANNAPFGKGGILDQIGSATSEIHHATVGPQSSLSKAQTDLAKMTAPVFIHNPLQDIKTSVNQQQNNISSIRDATVGSNRTGVDHARRPSNSLDEILDAVTTKDTDGNTTTMGQQMGDVIGAVVKRSPDGSVTNICDLLSDVHSEIVGKD</sequence>
<organism evidence="1 2">
    <name type="scientific">Aureobasidium pullulans</name>
    <name type="common">Black yeast</name>
    <name type="synonym">Pullularia pullulans</name>
    <dbReference type="NCBI Taxonomy" id="5580"/>
    <lineage>
        <taxon>Eukaryota</taxon>
        <taxon>Fungi</taxon>
        <taxon>Dikarya</taxon>
        <taxon>Ascomycota</taxon>
        <taxon>Pezizomycotina</taxon>
        <taxon>Dothideomycetes</taxon>
        <taxon>Dothideomycetidae</taxon>
        <taxon>Dothideales</taxon>
        <taxon>Saccotheciaceae</taxon>
        <taxon>Aureobasidium</taxon>
    </lineage>
</organism>
<name>A0ABR0TAF7_AURPU</name>
<evidence type="ECO:0000313" key="1">
    <source>
        <dbReference type="EMBL" id="KAK6000936.1"/>
    </source>
</evidence>
<dbReference type="Proteomes" id="UP001341245">
    <property type="component" value="Unassembled WGS sequence"/>
</dbReference>
<evidence type="ECO:0000313" key="2">
    <source>
        <dbReference type="Proteomes" id="UP001341245"/>
    </source>
</evidence>
<gene>
    <name evidence="1" type="ORF">QM012_003019</name>
</gene>
<comment type="caution">
    <text evidence="1">The sequence shown here is derived from an EMBL/GenBank/DDBJ whole genome shotgun (WGS) entry which is preliminary data.</text>
</comment>
<accession>A0ABR0TAF7</accession>
<keyword evidence="2" id="KW-1185">Reference proteome</keyword>
<proteinExistence type="predicted"/>
<protein>
    <submittedName>
        <fullName evidence="1">Uncharacterized protein</fullName>
    </submittedName>
</protein>
<dbReference type="EMBL" id="JASGXD010000015">
    <property type="protein sequence ID" value="KAK6000936.1"/>
    <property type="molecule type" value="Genomic_DNA"/>
</dbReference>